<reference evidence="6 7" key="1">
    <citation type="submission" date="2018-11" db="EMBL/GenBank/DDBJ databases">
        <title>Genome sequencing of Lautropia sp. KCOM 2505 (= ChDC F240).</title>
        <authorList>
            <person name="Kook J.-K."/>
            <person name="Park S.-N."/>
            <person name="Lim Y.K."/>
        </authorList>
    </citation>
    <scope>NUCLEOTIDE SEQUENCE [LARGE SCALE GENOMIC DNA]</scope>
    <source>
        <strain evidence="6 7">KCOM 2505</strain>
    </source>
</reference>
<dbReference type="Gene3D" id="3.40.50.980">
    <property type="match status" value="2"/>
</dbReference>
<dbReference type="FunFam" id="3.30.300.30:FF:000010">
    <property type="entry name" value="Enterobactin synthetase component F"/>
    <property type="match status" value="1"/>
</dbReference>
<dbReference type="InterPro" id="IPR000873">
    <property type="entry name" value="AMP-dep_synth/lig_dom"/>
</dbReference>
<proteinExistence type="predicted"/>
<dbReference type="NCBIfam" id="TIGR01733">
    <property type="entry name" value="AA-adenyl-dom"/>
    <property type="match status" value="1"/>
</dbReference>
<protein>
    <submittedName>
        <fullName evidence="6">Amino acid adenylation domain-containing protein</fullName>
    </submittedName>
</protein>
<dbReference type="InterPro" id="IPR036736">
    <property type="entry name" value="ACP-like_sf"/>
</dbReference>
<dbReference type="Gene3D" id="1.10.1200.10">
    <property type="entry name" value="ACP-like"/>
    <property type="match status" value="1"/>
</dbReference>
<dbReference type="Pfam" id="PF00550">
    <property type="entry name" value="PP-binding"/>
    <property type="match status" value="2"/>
</dbReference>
<dbReference type="InterPro" id="IPR023213">
    <property type="entry name" value="CAT-like_dom_sf"/>
</dbReference>
<dbReference type="Gene3D" id="2.30.38.10">
    <property type="entry name" value="Luciferase, Domain 3"/>
    <property type="match status" value="1"/>
</dbReference>
<dbReference type="InterPro" id="IPR020806">
    <property type="entry name" value="PKS_PP-bd"/>
</dbReference>
<feature type="compositionally biased region" description="Low complexity" evidence="4">
    <location>
        <begin position="1758"/>
        <end position="1778"/>
    </location>
</feature>
<dbReference type="InterPro" id="IPR001242">
    <property type="entry name" value="Condensation_dom"/>
</dbReference>
<feature type="compositionally biased region" description="Low complexity" evidence="4">
    <location>
        <begin position="999"/>
        <end position="1022"/>
    </location>
</feature>
<dbReference type="Pfam" id="PF13193">
    <property type="entry name" value="AMP-binding_C"/>
    <property type="match status" value="1"/>
</dbReference>
<feature type="compositionally biased region" description="Low complexity" evidence="4">
    <location>
        <begin position="1845"/>
        <end position="1874"/>
    </location>
</feature>
<dbReference type="EMBL" id="RRUE01000001">
    <property type="protein sequence ID" value="RRN45366.1"/>
    <property type="molecule type" value="Genomic_DNA"/>
</dbReference>
<accession>A0A3R8MYH1</accession>
<keyword evidence="2" id="KW-0596">Phosphopantetheine</keyword>
<dbReference type="Pfam" id="PF00668">
    <property type="entry name" value="Condensation"/>
    <property type="match status" value="2"/>
</dbReference>
<evidence type="ECO:0000256" key="1">
    <source>
        <dbReference type="ARBA" id="ARBA00001957"/>
    </source>
</evidence>
<dbReference type="SUPFAM" id="SSF56801">
    <property type="entry name" value="Acetyl-CoA synthetase-like"/>
    <property type="match status" value="1"/>
</dbReference>
<comment type="cofactor">
    <cofactor evidence="1">
        <name>pantetheine 4'-phosphate</name>
        <dbReference type="ChEBI" id="CHEBI:47942"/>
    </cofactor>
</comment>
<dbReference type="InterPro" id="IPR020845">
    <property type="entry name" value="AMP-binding_CS"/>
</dbReference>
<dbReference type="FunFam" id="3.40.50.980:FF:000001">
    <property type="entry name" value="Non-ribosomal peptide synthetase"/>
    <property type="match status" value="1"/>
</dbReference>
<evidence type="ECO:0000259" key="5">
    <source>
        <dbReference type="PROSITE" id="PS50075"/>
    </source>
</evidence>
<feature type="region of interest" description="Disordered" evidence="4">
    <location>
        <begin position="1946"/>
        <end position="1975"/>
    </location>
</feature>
<dbReference type="Gene3D" id="3.30.300.30">
    <property type="match status" value="1"/>
</dbReference>
<sequence length="1975" mass="212446">MSHESSQSSSLPAGLVGVAVDFDPFATDAPVIERVIIPTDAQREVWLADHMSQEASLAYNEAVELSLKGPLDDAAIARLREACRAVFAAHQALRAVFSDDGSEMLMQTVSAAPLVFEVTDLRGQDATTRARRLSDWRQQVVSEPFDLGKGPLFRAHLLRMADDHGVLLLAAHHLVCDGYSFGLVLRDLARAFRGEALAPSSYTDYANNEDQFTSSADAGANVQYWTQQYQQDVPVTDLPTDHPRPARRQVAAGRIDHLVPANDFARLQQAARSLRISLFSFLLGGFELLISRLTGSADVVVGVPAAGQLAAELPDIVGHCVNLLPVRSRIDTKATSADWLAGVQRELLDAFEHQRFTFGTLLRHLALKRDPSRLPLVSVMFNLDQRLDPAMVSLDGFETHVTSVPRRFENFELFFNLTPVDEGLRIECQYSTALFDDASIHQWLQSYAALLLSMAEDPQRAVGAQAALSDAQQTLLAGWNDTGRPQSLNRTPVSLIDRIGATQLRKLAVADARHQLSYRSLLDASHQLAERLQQRGVGPGSLVGLCLTRGVAMVVAQWAVWRAGAAYVPLDPHFPQDRLAYMAEDAALALVLADADTLEVCQAFQWPAEKTLTISAEEIIYDLPAEGAVETHLDRSQPEATAYVIYTSGSTGKPKGVAVPHRAAANLLLSMARRPGIRASDRLLAVTTLSFDIALLELVTPLIAGGTVYVADRDDTGDGYRLAERLSQWKISVMQATPGTWRLLLAADWKPSAGFRALVGGEPLPLDLARELTALPLTLWNMYGPTETTVWSTCWQVPPQPQHIRIGGPIDNTHIRIVDADGMDVPFGAAGEILIGGEGVAQGYLNRPELTGERFIPDTAAPGRRIYRTGDRGRWRHDGTLEHLGRLDHQVKVRGYRIELGEIEAVLGQFDGIAQVVTIVREDVPGDQRLVAYQVAAQPEATPREASRSEASALRAHLRKQLPDYMVPQHFVWLPAFTLLPNGKIDRKVLPRPDQLARGDATPPAAAAGTPGSTPAADATAAGTVATADPAATAGTAGTAGAAAAASGTPAGDGTPGHDAPAGHGTSAGHGTAPGQGTHAGQGIPAWRDTPAATPPDLHRVRQLMAEYLRLPDLHANDDFFASGGHSLLGAQLLQALGREYGLKIPLATLFEAPTAHQLADWLQSALAARTPAAGSPAPATAFGADTGAHAGTGHAAGAATAAFPADAAPSAGHLPAAGQAFHDAARPHDGVAPHAGADAIYTGSDILTRREDRQHAPLSLMQQRLYFLESITPGTPVYNTPSAHRLTGEMNEAAFQRAFDQLCQRQPILRTVIRTDDQGMPQQTVLDSLDVPLFPAVDLGNLSGQAQEEALREAIDSLAQEPIPLHSTPLFRTRMFRLAEDRHVWFFMPHHIIWDGWSFDLLYQEMARLYEHQLANPGADSPLPPLAVDYGDFALWHHRFLQSDALQQQVDHWLARLDPKLPPLDLPADRERPARMSGLGSTEWLYLPERLVARLREHARLQHSTPFMTLLSVWALLLHGLSGQPAVRIGTPVRGRELPELETIMGFFVNALPLTMRFEKPPVEDAAAAAAARVAPIGQTRTLVPATTSSAATAPRSPRELLEQVRALVIEAFGNSDVPADRLLQALGPTRDESRPPLWQAFFSFQEATARQLQWGNLHDQPLYVLQPGTAEDIGLWFLANGNHMVGGLQYNTDIFDALRVRQIAEAYQLLLTRWLDTPSDTPLAKLLACIPSSVLIGVSHADRADETPADGAGDTGSKAGARTATAAARPAKGAGSDTVRSDGHAHAAPGDAQTLGHVPGIGEDVGIEEDPATASERHAAQQTVHAGQVQSAHGSASGQTGDTGTASPAGSPAATAAPDTAEAPGTPAAAGGTEMEGILSEVWGDLLGTDDIRPDDNFFDLGGHSMLVMQAIARMEVRTGRRVNPRRFVFETLAQVARAYDEAPYASDQPDDSAGKKGGGLMSRMLGGLRKKK</sequence>
<evidence type="ECO:0000256" key="2">
    <source>
        <dbReference type="ARBA" id="ARBA00022450"/>
    </source>
</evidence>
<evidence type="ECO:0000256" key="4">
    <source>
        <dbReference type="SAM" id="MobiDB-lite"/>
    </source>
</evidence>
<feature type="domain" description="Carrier" evidence="5">
    <location>
        <begin position="1872"/>
        <end position="1949"/>
    </location>
</feature>
<dbReference type="PROSITE" id="PS00012">
    <property type="entry name" value="PHOSPHOPANTETHEINE"/>
    <property type="match status" value="2"/>
</dbReference>
<feature type="compositionally biased region" description="Gly residues" evidence="4">
    <location>
        <begin position="1066"/>
        <end position="1080"/>
    </location>
</feature>
<dbReference type="GO" id="GO:0047527">
    <property type="term" value="F:2,3-dihydroxybenzoate-serine ligase activity"/>
    <property type="evidence" value="ECO:0007669"/>
    <property type="project" value="TreeGrafter"/>
</dbReference>
<name>A0A3R8MYH1_9BURK</name>
<keyword evidence="7" id="KW-1185">Reference proteome</keyword>
<feature type="compositionally biased region" description="Polar residues" evidence="4">
    <location>
        <begin position="1822"/>
        <end position="1844"/>
    </location>
</feature>
<dbReference type="SUPFAM" id="SSF47336">
    <property type="entry name" value="ACP-like"/>
    <property type="match status" value="2"/>
</dbReference>
<dbReference type="OrthoDB" id="6297021at2"/>
<feature type="compositionally biased region" description="Low complexity" evidence="4">
    <location>
        <begin position="1043"/>
        <end position="1053"/>
    </location>
</feature>
<dbReference type="PROSITE" id="PS00455">
    <property type="entry name" value="AMP_BINDING"/>
    <property type="match status" value="1"/>
</dbReference>
<dbReference type="PANTHER" id="PTHR45527">
    <property type="entry name" value="NONRIBOSOMAL PEPTIDE SYNTHETASE"/>
    <property type="match status" value="1"/>
</dbReference>
<dbReference type="FunFam" id="3.40.50.12780:FF:000012">
    <property type="entry name" value="Non-ribosomal peptide synthetase"/>
    <property type="match status" value="1"/>
</dbReference>
<dbReference type="GO" id="GO:0005829">
    <property type="term" value="C:cytosol"/>
    <property type="evidence" value="ECO:0007669"/>
    <property type="project" value="TreeGrafter"/>
</dbReference>
<dbReference type="InterPro" id="IPR029058">
    <property type="entry name" value="AB_hydrolase_fold"/>
</dbReference>
<dbReference type="PROSITE" id="PS50075">
    <property type="entry name" value="CARRIER"/>
    <property type="match status" value="2"/>
</dbReference>
<organism evidence="6 7">
    <name type="scientific">Lautropia dentalis</name>
    <dbReference type="NCBI Taxonomy" id="2490857"/>
    <lineage>
        <taxon>Bacteria</taxon>
        <taxon>Pseudomonadati</taxon>
        <taxon>Pseudomonadota</taxon>
        <taxon>Betaproteobacteria</taxon>
        <taxon>Burkholderiales</taxon>
        <taxon>Burkholderiaceae</taxon>
        <taxon>Lautropia</taxon>
    </lineage>
</organism>
<dbReference type="GO" id="GO:0043041">
    <property type="term" value="P:amino acid activation for nonribosomal peptide biosynthetic process"/>
    <property type="evidence" value="ECO:0007669"/>
    <property type="project" value="TreeGrafter"/>
</dbReference>
<evidence type="ECO:0000256" key="3">
    <source>
        <dbReference type="ARBA" id="ARBA00022553"/>
    </source>
</evidence>
<feature type="region of interest" description="Disordered" evidence="4">
    <location>
        <begin position="994"/>
        <end position="1022"/>
    </location>
</feature>
<keyword evidence="3" id="KW-0597">Phosphoprotein</keyword>
<dbReference type="CDD" id="cd19531">
    <property type="entry name" value="LCL_NRPS-like"/>
    <property type="match status" value="2"/>
</dbReference>
<dbReference type="InterPro" id="IPR010071">
    <property type="entry name" value="AA_adenyl_dom"/>
</dbReference>
<feature type="region of interest" description="Disordered" evidence="4">
    <location>
        <begin position="1747"/>
        <end position="1874"/>
    </location>
</feature>
<dbReference type="GO" id="GO:0031177">
    <property type="term" value="F:phosphopantetheine binding"/>
    <property type="evidence" value="ECO:0007669"/>
    <property type="project" value="InterPro"/>
</dbReference>
<dbReference type="SMART" id="SM00823">
    <property type="entry name" value="PKS_PP"/>
    <property type="match status" value="2"/>
</dbReference>
<feature type="region of interest" description="Disordered" evidence="4">
    <location>
        <begin position="1043"/>
        <end position="1095"/>
    </location>
</feature>
<dbReference type="Proteomes" id="UP000270261">
    <property type="component" value="Unassembled WGS sequence"/>
</dbReference>
<evidence type="ECO:0000313" key="7">
    <source>
        <dbReference type="Proteomes" id="UP000270261"/>
    </source>
</evidence>
<evidence type="ECO:0000313" key="6">
    <source>
        <dbReference type="EMBL" id="RRN45366.1"/>
    </source>
</evidence>
<dbReference type="InterPro" id="IPR009081">
    <property type="entry name" value="PP-bd_ACP"/>
</dbReference>
<dbReference type="InterPro" id="IPR006162">
    <property type="entry name" value="Ppantetheine_attach_site"/>
</dbReference>
<dbReference type="InterPro" id="IPR045851">
    <property type="entry name" value="AMP-bd_C_sf"/>
</dbReference>
<dbReference type="PANTHER" id="PTHR45527:SF1">
    <property type="entry name" value="FATTY ACID SYNTHASE"/>
    <property type="match status" value="1"/>
</dbReference>
<feature type="domain" description="Carrier" evidence="5">
    <location>
        <begin position="1092"/>
        <end position="1167"/>
    </location>
</feature>
<dbReference type="RefSeq" id="WP_125094795.1">
    <property type="nucleotide sequence ID" value="NZ_RRUE01000001.1"/>
</dbReference>
<dbReference type="GO" id="GO:0009239">
    <property type="term" value="P:enterobactin biosynthetic process"/>
    <property type="evidence" value="ECO:0007669"/>
    <property type="project" value="TreeGrafter"/>
</dbReference>
<dbReference type="GO" id="GO:0009366">
    <property type="term" value="C:enterobactin synthetase complex"/>
    <property type="evidence" value="ECO:0007669"/>
    <property type="project" value="TreeGrafter"/>
</dbReference>
<dbReference type="InterPro" id="IPR025110">
    <property type="entry name" value="AMP-bd_C"/>
</dbReference>
<feature type="compositionally biased region" description="Low complexity" evidence="4">
    <location>
        <begin position="1964"/>
        <end position="1975"/>
    </location>
</feature>
<dbReference type="Gene3D" id="3.30.559.10">
    <property type="entry name" value="Chloramphenicol acetyltransferase-like domain"/>
    <property type="match status" value="3"/>
</dbReference>
<dbReference type="Gene3D" id="3.30.559.30">
    <property type="entry name" value="Nonribosomal peptide synthetase, condensation domain"/>
    <property type="match status" value="3"/>
</dbReference>
<dbReference type="Gene3D" id="3.40.50.1820">
    <property type="entry name" value="alpha/beta hydrolase"/>
    <property type="match status" value="1"/>
</dbReference>
<dbReference type="SUPFAM" id="SSF52777">
    <property type="entry name" value="CoA-dependent acyltransferases"/>
    <property type="match status" value="4"/>
</dbReference>
<gene>
    <name evidence="6" type="ORF">EHV23_03890</name>
</gene>
<dbReference type="Pfam" id="PF00501">
    <property type="entry name" value="AMP-binding"/>
    <property type="match status" value="1"/>
</dbReference>
<comment type="caution">
    <text evidence="6">The sequence shown here is derived from an EMBL/GenBank/DDBJ whole genome shotgun (WGS) entry which is preliminary data.</text>
</comment>